<reference evidence="2 3" key="1">
    <citation type="journal article" date="2015" name="Genome Announc.">
        <title>Expanding the biotechnology potential of lactobacilli through comparative genomics of 213 strains and associated genera.</title>
        <authorList>
            <person name="Sun Z."/>
            <person name="Harris H.M."/>
            <person name="McCann A."/>
            <person name="Guo C."/>
            <person name="Argimon S."/>
            <person name="Zhang W."/>
            <person name="Yang X."/>
            <person name="Jeffery I.B."/>
            <person name="Cooney J.C."/>
            <person name="Kagawa T.F."/>
            <person name="Liu W."/>
            <person name="Song Y."/>
            <person name="Salvetti E."/>
            <person name="Wrobel A."/>
            <person name="Rasinkangas P."/>
            <person name="Parkhill J."/>
            <person name="Rea M.C."/>
            <person name="O'Sullivan O."/>
            <person name="Ritari J."/>
            <person name="Douillard F.P."/>
            <person name="Paul Ross R."/>
            <person name="Yang R."/>
            <person name="Briner A.E."/>
            <person name="Felis G.E."/>
            <person name="de Vos W.M."/>
            <person name="Barrangou R."/>
            <person name="Klaenhammer T.R."/>
            <person name="Caufield P.W."/>
            <person name="Cui Y."/>
            <person name="Zhang H."/>
            <person name="O'Toole P.W."/>
        </authorList>
    </citation>
    <scope>NUCLEOTIDE SEQUENCE [LARGE SCALE GENOMIC DNA]</scope>
    <source>
        <strain evidence="2 3">DSM 14421</strain>
    </source>
</reference>
<dbReference type="RefSeq" id="WP_057864503.1">
    <property type="nucleotide sequence ID" value="NZ_AZEY01000050.1"/>
</dbReference>
<dbReference type="PANTHER" id="PTHR41307">
    <property type="entry name" value="MEMBRANE PROTEIN-RELATED"/>
    <property type="match status" value="1"/>
</dbReference>
<sequence>MKTDNLIETNNQLRKKLNTENRKYYEDLLRYIRGKSTFSRENVVEQLLLDILHDLIDAQDNGQSAEDYFGKNPQSLADNILQTLPKSFSEILKLACYIVVGYVLLFTIPTIILPTSKFDIGNLIIVGTTAFIFSLGLLWVIGKETYQKNNLKKFASYTVSILVYVGLVIVSVFLKTPLSVSLPGWWGIGTILILVIISTVIYVSERKQLPFLIIIYMMIIIDALLGIGTRIPGISDLLTKPIAPKSLLLWILIPGCIIAALIGGFGTWFYLKKKDH</sequence>
<feature type="transmembrane region" description="Helical" evidence="1">
    <location>
        <begin position="185"/>
        <end position="202"/>
    </location>
</feature>
<feature type="transmembrane region" description="Helical" evidence="1">
    <location>
        <begin position="120"/>
        <end position="142"/>
    </location>
</feature>
<evidence type="ECO:0000313" key="3">
    <source>
        <dbReference type="Proteomes" id="UP000052013"/>
    </source>
</evidence>
<feature type="transmembrane region" description="Helical" evidence="1">
    <location>
        <begin position="247"/>
        <end position="271"/>
    </location>
</feature>
<feature type="transmembrane region" description="Helical" evidence="1">
    <location>
        <begin position="209"/>
        <end position="227"/>
    </location>
</feature>
<evidence type="ECO:0000313" key="2">
    <source>
        <dbReference type="EMBL" id="KRL66099.1"/>
    </source>
</evidence>
<dbReference type="PANTHER" id="PTHR41307:SF1">
    <property type="entry name" value="MEMBRANE PROTEIN"/>
    <property type="match status" value="1"/>
</dbReference>
<evidence type="ECO:0000256" key="1">
    <source>
        <dbReference type="SAM" id="Phobius"/>
    </source>
</evidence>
<keyword evidence="1" id="KW-0472">Membrane</keyword>
<dbReference type="PATRIC" id="fig|1423739.3.peg.3063"/>
<dbReference type="SUPFAM" id="SSF158560">
    <property type="entry name" value="BH3980-like"/>
    <property type="match status" value="1"/>
</dbReference>
<dbReference type="EMBL" id="AZEY01000050">
    <property type="protein sequence ID" value="KRL66099.1"/>
    <property type="molecule type" value="Genomic_DNA"/>
</dbReference>
<dbReference type="Gene3D" id="1.10.1900.10">
    <property type="entry name" value="c-terminal domain of poly(a) binding protein"/>
    <property type="match status" value="1"/>
</dbReference>
<dbReference type="STRING" id="1423739.FC85_GL002945"/>
<protein>
    <submittedName>
        <fullName evidence="2">Uncharacterized protein</fullName>
    </submittedName>
</protein>
<dbReference type="Proteomes" id="UP000052013">
    <property type="component" value="Unassembled WGS sequence"/>
</dbReference>
<accession>A0A0R1SJH4</accession>
<name>A0A0R1SJH4_9LACO</name>
<feature type="transmembrane region" description="Helical" evidence="1">
    <location>
        <begin position="154"/>
        <end position="173"/>
    </location>
</feature>
<comment type="caution">
    <text evidence="2">The sequence shown here is derived from an EMBL/GenBank/DDBJ whole genome shotgun (WGS) entry which is preliminary data.</text>
</comment>
<organism evidence="2 3">
    <name type="scientific">Lentilactobacillus diolivorans DSM 14421</name>
    <dbReference type="NCBI Taxonomy" id="1423739"/>
    <lineage>
        <taxon>Bacteria</taxon>
        <taxon>Bacillati</taxon>
        <taxon>Bacillota</taxon>
        <taxon>Bacilli</taxon>
        <taxon>Lactobacillales</taxon>
        <taxon>Lactobacillaceae</taxon>
        <taxon>Lentilactobacillus</taxon>
    </lineage>
</organism>
<feature type="transmembrane region" description="Helical" evidence="1">
    <location>
        <begin position="94"/>
        <end position="114"/>
    </location>
</feature>
<keyword evidence="1" id="KW-0812">Transmembrane</keyword>
<keyword evidence="1" id="KW-1133">Transmembrane helix</keyword>
<proteinExistence type="predicted"/>
<gene>
    <name evidence="2" type="ORF">FC85_GL002945</name>
</gene>
<dbReference type="AlphaFoldDB" id="A0A0R1SJH4"/>